<evidence type="ECO:0000259" key="1">
    <source>
        <dbReference type="Pfam" id="PF14576"/>
    </source>
</evidence>
<evidence type="ECO:0000259" key="2">
    <source>
        <dbReference type="Pfam" id="PF14577"/>
    </source>
</evidence>
<keyword evidence="5" id="KW-1185">Reference proteome</keyword>
<protein>
    <recommendedName>
        <fullName evidence="6">Sieve element occlusion</fullName>
    </recommendedName>
</protein>
<dbReference type="Gene3D" id="3.40.30.10">
    <property type="entry name" value="Glutaredoxin"/>
    <property type="match status" value="1"/>
</dbReference>
<name>A0A7J7MRN8_9MAGN</name>
<dbReference type="InterPro" id="IPR039299">
    <property type="entry name" value="SEOA"/>
</dbReference>
<dbReference type="AlphaFoldDB" id="A0A7J7MRN8"/>
<accession>A0A7J7MRN8</accession>
<dbReference type="EMBL" id="JACGCM010002118">
    <property type="protein sequence ID" value="KAF6144507.1"/>
    <property type="molecule type" value="Genomic_DNA"/>
</dbReference>
<feature type="domain" description="Sieve element occlusion C-terminal" evidence="2">
    <location>
        <begin position="471"/>
        <end position="701"/>
    </location>
</feature>
<dbReference type="PANTHER" id="PTHR33232:SF20">
    <property type="entry name" value="PROTEIN SIEVE ELEMENT OCCLUSION B-LIKE"/>
    <property type="match status" value="1"/>
</dbReference>
<sequence length="702" mass="80369">MQMDHVYQMMRSERGLFATSDDSMTLKQIQATHTPDGRNVNTKPLLHVVESILQQATPTAVGHEQATTQAYMDALDDKTNQAGVIGMLEVLAYTIHRISCEITCKCSNSGDTHATTLSLFELLSSYSWDAKVVLTLAGFAVIYGEFWLVTHLRTTNHLARSIALLKQLPDIIQHNDSLKPRFDALGNLINAMLDVTKCIIELKELPFQYITPDVSPLAMATTHVPTAAYWIIRSVVACTSQIISLVGLGHEFILSTTETWELSSLAHKVTNIHGHLTKQLVLCYRHIDEKRHIEAYQTLLRLFDTIHIDNLKILKALFYSKDEFPLIDGSTKRKVNVEVLRRKNLLLLISDLNMSQDELSILEQLYRESRGKRSADNQFEVVWIPVVDRSTPWTEAKQIQFEKMQLLMPWYSVHQPTLIDPAVIQYIKEVWHFTTKPLLVVLDPQGKVVCPNALHMMWIWGSMAFPFTTMKEEALWREESWRLELLVDGIDPTILNWIAEERYICLYGGEDIEWIRKFTTTARVVAQAARIPLEMIYVGKSNPKERVRKNVATITVEKLSNCWQDLTSIWFFWVRLESMWHSKMQLGKNVENDTIMQEIMAMLSFDGSEQGWAVLSRGAAEIAKGKGETMLTSFSQFDLWKDNAERNGFVPALNDHLHQIHTPHHCNRLILPGTAGRIPEMIVCAECGKHMEKFIMYRCCND</sequence>
<dbReference type="Pfam" id="PF14577">
    <property type="entry name" value="SEO_C"/>
    <property type="match status" value="1"/>
</dbReference>
<dbReference type="GO" id="GO:0010088">
    <property type="term" value="P:phloem development"/>
    <property type="evidence" value="ECO:0007669"/>
    <property type="project" value="InterPro"/>
</dbReference>
<dbReference type="OrthoDB" id="1854460at2759"/>
<gene>
    <name evidence="4" type="ORF">GIB67_004461</name>
    <name evidence="3" type="ORF">GIB67_012982</name>
</gene>
<dbReference type="Proteomes" id="UP000541444">
    <property type="component" value="Unassembled WGS sequence"/>
</dbReference>
<organism evidence="4 5">
    <name type="scientific">Kingdonia uniflora</name>
    <dbReference type="NCBI Taxonomy" id="39325"/>
    <lineage>
        <taxon>Eukaryota</taxon>
        <taxon>Viridiplantae</taxon>
        <taxon>Streptophyta</taxon>
        <taxon>Embryophyta</taxon>
        <taxon>Tracheophyta</taxon>
        <taxon>Spermatophyta</taxon>
        <taxon>Magnoliopsida</taxon>
        <taxon>Ranunculales</taxon>
        <taxon>Circaeasteraceae</taxon>
        <taxon>Kingdonia</taxon>
    </lineage>
</organism>
<evidence type="ECO:0000313" key="4">
    <source>
        <dbReference type="EMBL" id="KAF6157523.1"/>
    </source>
</evidence>
<proteinExistence type="predicted"/>
<evidence type="ECO:0008006" key="6">
    <source>
        <dbReference type="Google" id="ProtNLM"/>
    </source>
</evidence>
<feature type="domain" description="Sieve element occlusion N-terminal" evidence="1">
    <location>
        <begin position="20"/>
        <end position="307"/>
    </location>
</feature>
<dbReference type="PANTHER" id="PTHR33232">
    <property type="entry name" value="PROTEIN SIEVE ELEMENT OCCLUSION B-LIKE"/>
    <property type="match status" value="1"/>
</dbReference>
<evidence type="ECO:0000313" key="3">
    <source>
        <dbReference type="EMBL" id="KAF6144507.1"/>
    </source>
</evidence>
<dbReference type="Pfam" id="PF14576">
    <property type="entry name" value="SEO_N"/>
    <property type="match status" value="1"/>
</dbReference>
<dbReference type="EMBL" id="JACGCM010001275">
    <property type="protein sequence ID" value="KAF6157523.1"/>
    <property type="molecule type" value="Genomic_DNA"/>
</dbReference>
<evidence type="ECO:0000313" key="5">
    <source>
        <dbReference type="Proteomes" id="UP000541444"/>
    </source>
</evidence>
<dbReference type="InterPro" id="IPR027942">
    <property type="entry name" value="SEO_N"/>
</dbReference>
<dbReference type="InterPro" id="IPR027944">
    <property type="entry name" value="SEO_C"/>
</dbReference>
<reference evidence="4 5" key="1">
    <citation type="journal article" date="2020" name="IScience">
        <title>Genome Sequencing of the Endangered Kingdonia uniflora (Circaeasteraceae, Ranunculales) Reveals Potential Mechanisms of Evolutionary Specialization.</title>
        <authorList>
            <person name="Sun Y."/>
            <person name="Deng T."/>
            <person name="Zhang A."/>
            <person name="Moore M.J."/>
            <person name="Landis J.B."/>
            <person name="Lin N."/>
            <person name="Zhang H."/>
            <person name="Zhang X."/>
            <person name="Huang J."/>
            <person name="Zhang X."/>
            <person name="Sun H."/>
            <person name="Wang H."/>
        </authorList>
    </citation>
    <scope>NUCLEOTIDE SEQUENCE [LARGE SCALE GENOMIC DNA]</scope>
    <source>
        <strain evidence="4">TB1705</strain>
        <tissue evidence="4">Leaf</tissue>
    </source>
</reference>
<comment type="caution">
    <text evidence="4">The sequence shown here is derived from an EMBL/GenBank/DDBJ whole genome shotgun (WGS) entry which is preliminary data.</text>
</comment>